<keyword evidence="7" id="KW-0998">Cell outer membrane</keyword>
<dbReference type="RefSeq" id="WP_309482577.1">
    <property type="nucleotide sequence ID" value="NZ_CP133720.1"/>
</dbReference>
<feature type="signal peptide" evidence="9">
    <location>
        <begin position="1"/>
        <end position="23"/>
    </location>
</feature>
<dbReference type="NCBIfam" id="TIGR01844">
    <property type="entry name" value="type_I_sec_TolC"/>
    <property type="match status" value="1"/>
</dbReference>
<evidence type="ECO:0000256" key="9">
    <source>
        <dbReference type="SAM" id="SignalP"/>
    </source>
</evidence>
<evidence type="ECO:0000256" key="5">
    <source>
        <dbReference type="ARBA" id="ARBA00022692"/>
    </source>
</evidence>
<keyword evidence="8" id="KW-0175">Coiled coil</keyword>
<feature type="coiled-coil region" evidence="8">
    <location>
        <begin position="362"/>
        <end position="413"/>
    </location>
</feature>
<comment type="similarity">
    <text evidence="2">Belongs to the outer membrane factor (OMF) (TC 1.B.17) family.</text>
</comment>
<dbReference type="InterPro" id="IPR010130">
    <property type="entry name" value="T1SS_OMP_TolC"/>
</dbReference>
<organism evidence="10 11">
    <name type="scientific">Undibacterium cyanobacteriorum</name>
    <dbReference type="NCBI Taxonomy" id="3073561"/>
    <lineage>
        <taxon>Bacteria</taxon>
        <taxon>Pseudomonadati</taxon>
        <taxon>Pseudomonadota</taxon>
        <taxon>Betaproteobacteria</taxon>
        <taxon>Burkholderiales</taxon>
        <taxon>Oxalobacteraceae</taxon>
        <taxon>Undibacterium</taxon>
    </lineage>
</organism>
<protein>
    <submittedName>
        <fullName evidence="10">TolC family outer membrane protein</fullName>
    </submittedName>
</protein>
<feature type="chain" id="PRO_5045269423" evidence="9">
    <location>
        <begin position="24"/>
        <end position="444"/>
    </location>
</feature>
<dbReference type="SUPFAM" id="SSF56954">
    <property type="entry name" value="Outer membrane efflux proteins (OEP)"/>
    <property type="match status" value="1"/>
</dbReference>
<dbReference type="InterPro" id="IPR003423">
    <property type="entry name" value="OMP_efflux"/>
</dbReference>
<dbReference type="Pfam" id="PF02321">
    <property type="entry name" value="OEP"/>
    <property type="match status" value="2"/>
</dbReference>
<evidence type="ECO:0000256" key="6">
    <source>
        <dbReference type="ARBA" id="ARBA00023136"/>
    </source>
</evidence>
<gene>
    <name evidence="10" type="ORF">RF679_02105</name>
</gene>
<keyword evidence="5" id="KW-0812">Transmembrane</keyword>
<reference evidence="10" key="1">
    <citation type="submission" date="2023-09" db="EMBL/GenBank/DDBJ databases">
        <title>Undibacterium sp. 20NA77.5 isolated from freshwater.</title>
        <authorList>
            <person name="Le V."/>
            <person name="Ko S.-R."/>
            <person name="Ahn C.-Y."/>
            <person name="Oh H.-M."/>
        </authorList>
    </citation>
    <scope>NUCLEOTIDE SEQUENCE</scope>
    <source>
        <strain evidence="10">20NA77.5</strain>
    </source>
</reference>
<dbReference type="PANTHER" id="PTHR30026">
    <property type="entry name" value="OUTER MEMBRANE PROTEIN TOLC"/>
    <property type="match status" value="1"/>
</dbReference>
<sequence length="444" mass="48705">MTKTKFAVLVGALFITTSFQASATSLLQAYELARANDPTFRGAKADLAAGKEYEAMGKAGLLPNVQYSFGKSKNKGETVSPFLGKLVETDQDYSSASKGVSLRQPLFNLDAYARYKQGVAQTKFSESQFDARGSDLIIRLVTAFADANYALDQIKLFTAQRDALIELRNVNTRLFEKGEGTKTDMLETQAKLEVAEATILEANDALETARSTLSSIVGVELPNIDRLSDQFKPQILEGSFEEWKKIAIDNNPEIQAGRHNIEIAEQEIAKNRAGHMPRVELNASYNHGLSESISTRNQDNNIRSLGFQLVIPLYTGGYVNASTKQAIAHRDKAKADFDAALAKLTVEVKKQYGATKSSVARVEALQKTVKAAELLVEATKQSIKGGVRINADLLNAEQQLMTAKRDLASARYNYLLSYMKLRVAAGTVSYDDVKLVSSYFVPDA</sequence>
<keyword evidence="6" id="KW-0472">Membrane</keyword>
<dbReference type="Proteomes" id="UP001181355">
    <property type="component" value="Chromosome"/>
</dbReference>
<dbReference type="InterPro" id="IPR051906">
    <property type="entry name" value="TolC-like"/>
</dbReference>
<proteinExistence type="inferred from homology"/>
<comment type="subcellular location">
    <subcellularLocation>
        <location evidence="1">Cell outer membrane</location>
    </subcellularLocation>
</comment>
<evidence type="ECO:0000256" key="7">
    <source>
        <dbReference type="ARBA" id="ARBA00023237"/>
    </source>
</evidence>
<keyword evidence="11" id="KW-1185">Reference proteome</keyword>
<keyword evidence="4" id="KW-1134">Transmembrane beta strand</keyword>
<evidence type="ECO:0000256" key="4">
    <source>
        <dbReference type="ARBA" id="ARBA00022452"/>
    </source>
</evidence>
<dbReference type="EMBL" id="CP133720">
    <property type="protein sequence ID" value="WMW81087.1"/>
    <property type="molecule type" value="Genomic_DNA"/>
</dbReference>
<keyword evidence="9" id="KW-0732">Signal</keyword>
<evidence type="ECO:0000313" key="10">
    <source>
        <dbReference type="EMBL" id="WMW81087.1"/>
    </source>
</evidence>
<keyword evidence="3" id="KW-0813">Transport</keyword>
<dbReference type="Gene3D" id="1.20.1600.10">
    <property type="entry name" value="Outer membrane efflux proteins (OEP)"/>
    <property type="match status" value="1"/>
</dbReference>
<evidence type="ECO:0000313" key="11">
    <source>
        <dbReference type="Proteomes" id="UP001181355"/>
    </source>
</evidence>
<dbReference type="PANTHER" id="PTHR30026:SF20">
    <property type="entry name" value="OUTER MEMBRANE PROTEIN TOLC"/>
    <property type="match status" value="1"/>
</dbReference>
<feature type="coiled-coil region" evidence="8">
    <location>
        <begin position="185"/>
        <end position="212"/>
    </location>
</feature>
<evidence type="ECO:0000256" key="2">
    <source>
        <dbReference type="ARBA" id="ARBA00007613"/>
    </source>
</evidence>
<accession>A0ABY9RL47</accession>
<name>A0ABY9RL47_9BURK</name>
<evidence type="ECO:0000256" key="1">
    <source>
        <dbReference type="ARBA" id="ARBA00004442"/>
    </source>
</evidence>
<evidence type="ECO:0000256" key="3">
    <source>
        <dbReference type="ARBA" id="ARBA00022448"/>
    </source>
</evidence>
<evidence type="ECO:0000256" key="8">
    <source>
        <dbReference type="SAM" id="Coils"/>
    </source>
</evidence>